<reference evidence="3" key="1">
    <citation type="journal article" date="2020" name="Stud. Mycol.">
        <title>101 Dothideomycetes genomes: a test case for predicting lifestyles and emergence of pathogens.</title>
        <authorList>
            <person name="Haridas S."/>
            <person name="Albert R."/>
            <person name="Binder M."/>
            <person name="Bloem J."/>
            <person name="Labutti K."/>
            <person name="Salamov A."/>
            <person name="Andreopoulos B."/>
            <person name="Baker S."/>
            <person name="Barry K."/>
            <person name="Bills G."/>
            <person name="Bluhm B."/>
            <person name="Cannon C."/>
            <person name="Castanera R."/>
            <person name="Culley D."/>
            <person name="Daum C."/>
            <person name="Ezra D."/>
            <person name="Gonzalez J."/>
            <person name="Henrissat B."/>
            <person name="Kuo A."/>
            <person name="Liang C."/>
            <person name="Lipzen A."/>
            <person name="Lutzoni F."/>
            <person name="Magnuson J."/>
            <person name="Mondo S."/>
            <person name="Nolan M."/>
            <person name="Ohm R."/>
            <person name="Pangilinan J."/>
            <person name="Park H.-J."/>
            <person name="Ramirez L."/>
            <person name="Alfaro M."/>
            <person name="Sun H."/>
            <person name="Tritt A."/>
            <person name="Yoshinaga Y."/>
            <person name="Zwiers L.-H."/>
            <person name="Turgeon B."/>
            <person name="Goodwin S."/>
            <person name="Spatafora J."/>
            <person name="Crous P."/>
            <person name="Grigoriev I."/>
        </authorList>
    </citation>
    <scope>NUCLEOTIDE SEQUENCE</scope>
    <source>
        <strain evidence="3">CBS 269.34</strain>
    </source>
</reference>
<dbReference type="PANTHER" id="PTHR37012:SF7">
    <property type="entry name" value="B-ZIP TRANSCRIPTION FACTOR (EUROFUNG)-RELATED"/>
    <property type="match status" value="1"/>
</dbReference>
<dbReference type="CDD" id="cd14688">
    <property type="entry name" value="bZIP_YAP"/>
    <property type="match status" value="1"/>
</dbReference>
<evidence type="ECO:0000313" key="3">
    <source>
        <dbReference type="EMBL" id="KAF2488934.1"/>
    </source>
</evidence>
<gene>
    <name evidence="3" type="ORF">BU16DRAFT_586711</name>
</gene>
<feature type="compositionally biased region" description="Basic and acidic residues" evidence="2">
    <location>
        <begin position="32"/>
        <end position="51"/>
    </location>
</feature>
<evidence type="ECO:0008006" key="5">
    <source>
        <dbReference type="Google" id="ProtNLM"/>
    </source>
</evidence>
<evidence type="ECO:0000256" key="1">
    <source>
        <dbReference type="SAM" id="Coils"/>
    </source>
</evidence>
<name>A0A6A6QA85_9PEZI</name>
<sequence>MVNRRASDAGPAGQAPIAPVVKRKRRASCLGEQERRERKRAIDREAQRSLREKTKTHIAELERTIQILRDQDRNGATASLLGEIEQLRQENERLRDVIDGVKSVVGCEIFTSKAVTLPVSPVSASASTAVDPPTKHEGGHLDLVEEHDHLEQSNFNSIPFDREVSRNTSSALDVDGMQVMDDLVHDSTNSLNFPLSTVDENMQVAPESPNTAAFAHFMPEIFGPSWRCPSPFVLHFGNPAQPATPSTDEGALCPIWKKSNELFGKVFSFRPGASTLDSDDVEAGLLFVGIKQGWDSFAEWMQSPALRILKEVDQFLFSHLPRLERLAAAYKSFKLLKYYLNATKSELDKMPEWLRPRPSQSRTKHPIAVDFFAWPTLRDRLVSTHSTLFRSGDLSYCYSRYLKFDWPFSFDDTFFFDEAAGCYYPSPLFERYHRDLRFWRLGEEFFERFPEMRGDVEGDRGVYGEGAAVENLMMSFERRE</sequence>
<dbReference type="Pfam" id="PF11905">
    <property type="entry name" value="DUF3425"/>
    <property type="match status" value="1"/>
</dbReference>
<feature type="coiled-coil region" evidence="1">
    <location>
        <begin position="51"/>
        <end position="104"/>
    </location>
</feature>
<accession>A0A6A6QA85</accession>
<keyword evidence="1" id="KW-0175">Coiled coil</keyword>
<dbReference type="OrthoDB" id="5086080at2759"/>
<evidence type="ECO:0000256" key="2">
    <source>
        <dbReference type="SAM" id="MobiDB-lite"/>
    </source>
</evidence>
<dbReference type="SUPFAM" id="SSF57959">
    <property type="entry name" value="Leucine zipper domain"/>
    <property type="match status" value="1"/>
</dbReference>
<feature type="region of interest" description="Disordered" evidence="2">
    <location>
        <begin position="1"/>
        <end position="51"/>
    </location>
</feature>
<evidence type="ECO:0000313" key="4">
    <source>
        <dbReference type="Proteomes" id="UP000799750"/>
    </source>
</evidence>
<dbReference type="AlphaFoldDB" id="A0A6A6QA85"/>
<protein>
    <recommendedName>
        <fullName evidence="5">BZIP domain-containing protein</fullName>
    </recommendedName>
</protein>
<proteinExistence type="predicted"/>
<dbReference type="PANTHER" id="PTHR37012">
    <property type="entry name" value="B-ZIP TRANSCRIPTION FACTOR (EUROFUNG)-RELATED"/>
    <property type="match status" value="1"/>
</dbReference>
<dbReference type="Proteomes" id="UP000799750">
    <property type="component" value="Unassembled WGS sequence"/>
</dbReference>
<dbReference type="Gene3D" id="1.20.5.170">
    <property type="match status" value="1"/>
</dbReference>
<dbReference type="InterPro" id="IPR046347">
    <property type="entry name" value="bZIP_sf"/>
</dbReference>
<organism evidence="3 4">
    <name type="scientific">Lophium mytilinum</name>
    <dbReference type="NCBI Taxonomy" id="390894"/>
    <lineage>
        <taxon>Eukaryota</taxon>
        <taxon>Fungi</taxon>
        <taxon>Dikarya</taxon>
        <taxon>Ascomycota</taxon>
        <taxon>Pezizomycotina</taxon>
        <taxon>Dothideomycetes</taxon>
        <taxon>Pleosporomycetidae</taxon>
        <taxon>Mytilinidiales</taxon>
        <taxon>Mytilinidiaceae</taxon>
        <taxon>Lophium</taxon>
    </lineage>
</organism>
<dbReference type="InterPro" id="IPR021833">
    <property type="entry name" value="DUF3425"/>
</dbReference>
<dbReference type="EMBL" id="MU004200">
    <property type="protein sequence ID" value="KAF2488934.1"/>
    <property type="molecule type" value="Genomic_DNA"/>
</dbReference>
<keyword evidence="4" id="KW-1185">Reference proteome</keyword>
<dbReference type="GO" id="GO:0003700">
    <property type="term" value="F:DNA-binding transcription factor activity"/>
    <property type="evidence" value="ECO:0007669"/>
    <property type="project" value="InterPro"/>
</dbReference>